<gene>
    <name evidence="1" type="ORF">PCAR00345_LOCUS8012</name>
</gene>
<accession>A0A7S4B616</accession>
<dbReference type="Gene3D" id="3.60.15.10">
    <property type="entry name" value="Ribonuclease Z/Hydroxyacylglutathione hydrolase-like"/>
    <property type="match status" value="1"/>
</dbReference>
<proteinExistence type="predicted"/>
<organism evidence="1">
    <name type="scientific">Chrysotila carterae</name>
    <name type="common">Marine alga</name>
    <name type="synonym">Syracosphaera carterae</name>
    <dbReference type="NCBI Taxonomy" id="13221"/>
    <lineage>
        <taxon>Eukaryota</taxon>
        <taxon>Haptista</taxon>
        <taxon>Haptophyta</taxon>
        <taxon>Prymnesiophyceae</taxon>
        <taxon>Isochrysidales</taxon>
        <taxon>Isochrysidaceae</taxon>
        <taxon>Chrysotila</taxon>
    </lineage>
</organism>
<name>A0A7S4B616_CHRCT</name>
<sequence>MHHMYVGSSVSTFVILPDSTTILIDAGDLNATRFTQSRLARQIEAIDVFPNDSFTPAGWIVQYLLDFAPASAHRRQPKRKAHQHQLLHIDYLIITHFHADHVGEPEARSKKSPSGTYTLAGVPEVAQHVSFGTLIDRGYPLYDYPKLLRTGGDSTFENYVRWLDQAVREGMHAQRFEVGRDDQITMRHKPSAFPGFRVRNIKRDMSFSRATPDDRSVHTIPGSVLDADREFNENFVSLGMVMHYGDFAYYEGGDQDSRKVNGLLIDTVTPVASAAGRVDVATLNHHGHGMNAALMRDMDPRVMVVQGWAGDHVPTSSMQVIAETTSEQQPRDIFATHIHEKRLRELGQLANLFTSTAGHVVVRVYPPGSQPSDPKVTATQPYEVFVLDANRKVVESRAYTATHKLDA</sequence>
<dbReference type="AlphaFoldDB" id="A0A7S4B616"/>
<evidence type="ECO:0008006" key="2">
    <source>
        <dbReference type="Google" id="ProtNLM"/>
    </source>
</evidence>
<dbReference type="SUPFAM" id="SSF56281">
    <property type="entry name" value="Metallo-hydrolase/oxidoreductase"/>
    <property type="match status" value="1"/>
</dbReference>
<protein>
    <recommendedName>
        <fullName evidence="2">Metallo-beta-lactamase domain-containing protein</fullName>
    </recommendedName>
</protein>
<dbReference type="InterPro" id="IPR052159">
    <property type="entry name" value="Competence_DNA_uptake"/>
</dbReference>
<dbReference type="PANTHER" id="PTHR30619:SF1">
    <property type="entry name" value="RECOMBINATION PROTEIN 2"/>
    <property type="match status" value="1"/>
</dbReference>
<evidence type="ECO:0000313" key="1">
    <source>
        <dbReference type="EMBL" id="CAE0755425.1"/>
    </source>
</evidence>
<dbReference type="PANTHER" id="PTHR30619">
    <property type="entry name" value="DNA INTERNALIZATION/COMPETENCE PROTEIN COMEC/REC2"/>
    <property type="match status" value="1"/>
</dbReference>
<dbReference type="InterPro" id="IPR036866">
    <property type="entry name" value="RibonucZ/Hydroxyglut_hydro"/>
</dbReference>
<reference evidence="1" key="1">
    <citation type="submission" date="2021-01" db="EMBL/GenBank/DDBJ databases">
        <authorList>
            <person name="Corre E."/>
            <person name="Pelletier E."/>
            <person name="Niang G."/>
            <person name="Scheremetjew M."/>
            <person name="Finn R."/>
            <person name="Kale V."/>
            <person name="Holt S."/>
            <person name="Cochrane G."/>
            <person name="Meng A."/>
            <person name="Brown T."/>
            <person name="Cohen L."/>
        </authorList>
    </citation>
    <scope>NUCLEOTIDE SEQUENCE</scope>
    <source>
        <strain evidence="1">CCMP645</strain>
    </source>
</reference>
<dbReference type="EMBL" id="HBIZ01013217">
    <property type="protein sequence ID" value="CAE0755425.1"/>
    <property type="molecule type" value="Transcribed_RNA"/>
</dbReference>